<protein>
    <submittedName>
        <fullName evidence="2">Uncharacterized protein</fullName>
    </submittedName>
</protein>
<reference evidence="2 3" key="1">
    <citation type="journal article" date="2021" name="BMC Genomics">
        <title>Datura genome reveals duplications of psychoactive alkaloid biosynthetic genes and high mutation rate following tissue culture.</title>
        <authorList>
            <person name="Rajewski A."/>
            <person name="Carter-House D."/>
            <person name="Stajich J."/>
            <person name="Litt A."/>
        </authorList>
    </citation>
    <scope>NUCLEOTIDE SEQUENCE [LARGE SCALE GENOMIC DNA]</scope>
    <source>
        <strain evidence="2">AR-01</strain>
    </source>
</reference>
<name>A0ABS8US06_DATST</name>
<proteinExistence type="predicted"/>
<sequence>MQITLHLCLPLKNKISVCDAKLLQSMDNDGIHIVDLIPKKVHCRLRKTFGSAIPIPDDEPRSEPSPNSIPSRVLHTQTRKH</sequence>
<accession>A0ABS8US06</accession>
<keyword evidence="3" id="KW-1185">Reference proteome</keyword>
<dbReference type="Proteomes" id="UP000823775">
    <property type="component" value="Unassembled WGS sequence"/>
</dbReference>
<feature type="compositionally biased region" description="Polar residues" evidence="1">
    <location>
        <begin position="64"/>
        <end position="81"/>
    </location>
</feature>
<dbReference type="EMBL" id="JACEIK010002513">
    <property type="protein sequence ID" value="MCD9637577.1"/>
    <property type="molecule type" value="Genomic_DNA"/>
</dbReference>
<organism evidence="2 3">
    <name type="scientific">Datura stramonium</name>
    <name type="common">Jimsonweed</name>
    <name type="synonym">Common thornapple</name>
    <dbReference type="NCBI Taxonomy" id="4076"/>
    <lineage>
        <taxon>Eukaryota</taxon>
        <taxon>Viridiplantae</taxon>
        <taxon>Streptophyta</taxon>
        <taxon>Embryophyta</taxon>
        <taxon>Tracheophyta</taxon>
        <taxon>Spermatophyta</taxon>
        <taxon>Magnoliopsida</taxon>
        <taxon>eudicotyledons</taxon>
        <taxon>Gunneridae</taxon>
        <taxon>Pentapetalae</taxon>
        <taxon>asterids</taxon>
        <taxon>lamiids</taxon>
        <taxon>Solanales</taxon>
        <taxon>Solanaceae</taxon>
        <taxon>Solanoideae</taxon>
        <taxon>Datureae</taxon>
        <taxon>Datura</taxon>
    </lineage>
</organism>
<comment type="caution">
    <text evidence="2">The sequence shown here is derived from an EMBL/GenBank/DDBJ whole genome shotgun (WGS) entry which is preliminary data.</text>
</comment>
<evidence type="ECO:0000313" key="2">
    <source>
        <dbReference type="EMBL" id="MCD9637577.1"/>
    </source>
</evidence>
<evidence type="ECO:0000256" key="1">
    <source>
        <dbReference type="SAM" id="MobiDB-lite"/>
    </source>
</evidence>
<feature type="region of interest" description="Disordered" evidence="1">
    <location>
        <begin position="52"/>
        <end position="81"/>
    </location>
</feature>
<evidence type="ECO:0000313" key="3">
    <source>
        <dbReference type="Proteomes" id="UP000823775"/>
    </source>
</evidence>
<gene>
    <name evidence="2" type="ORF">HAX54_020946</name>
</gene>